<evidence type="ECO:0008006" key="3">
    <source>
        <dbReference type="Google" id="ProtNLM"/>
    </source>
</evidence>
<dbReference type="STRING" id="599839.J4I0D6"/>
<organism evidence="1 2">
    <name type="scientific">Fibroporia radiculosa</name>
    <dbReference type="NCBI Taxonomy" id="599839"/>
    <lineage>
        <taxon>Eukaryota</taxon>
        <taxon>Fungi</taxon>
        <taxon>Dikarya</taxon>
        <taxon>Basidiomycota</taxon>
        <taxon>Agaricomycotina</taxon>
        <taxon>Agaricomycetes</taxon>
        <taxon>Polyporales</taxon>
        <taxon>Fibroporiaceae</taxon>
        <taxon>Fibroporia</taxon>
    </lineage>
</organism>
<dbReference type="OrthoDB" id="3830579at2759"/>
<proteinExistence type="predicted"/>
<dbReference type="HOGENOM" id="CLU_081631_3_1_1"/>
<sequence length="211" mass="23435">MSLPCVEVADAPATEAFLANPKDVSLVQPALDILKKSPGIIKVYYGLQTEERKHGYVFNGEYIWEKLQDHRNLQAEPEIYPELGKQCSRFFTQRSEMVHINPTADPFKAIGSPATEVASISLKAGQSKEVLEQQVGLLAATVNGLPEHWGAISAVWGPTVERDDTFGLIIGWTSVDAHWNTVKTVPELIQLLKEIREIADISLIHAELTEY</sequence>
<dbReference type="RefSeq" id="XP_012184330.1">
    <property type="nucleotide sequence ID" value="XM_012328940.1"/>
</dbReference>
<reference evidence="1 2" key="1">
    <citation type="journal article" date="2012" name="Appl. Environ. Microbiol.">
        <title>Short-read sequencing for genomic analysis of the brown rot fungus Fibroporia radiculosa.</title>
        <authorList>
            <person name="Tang J.D."/>
            <person name="Perkins A.D."/>
            <person name="Sonstegard T.S."/>
            <person name="Schroeder S.G."/>
            <person name="Burgess S.C."/>
            <person name="Diehl S.V."/>
        </authorList>
    </citation>
    <scope>NUCLEOTIDE SEQUENCE [LARGE SCALE GENOMIC DNA]</scope>
    <source>
        <strain evidence="1 2">TFFH 294</strain>
    </source>
</reference>
<dbReference type="Gene3D" id="3.30.70.100">
    <property type="match status" value="2"/>
</dbReference>
<keyword evidence="2" id="KW-1185">Reference proteome</keyword>
<dbReference type="InParanoid" id="J4I0D6"/>
<protein>
    <recommendedName>
        <fullName evidence="3">ABM domain-containing protein</fullName>
    </recommendedName>
</protein>
<evidence type="ECO:0000313" key="2">
    <source>
        <dbReference type="Proteomes" id="UP000006352"/>
    </source>
</evidence>
<dbReference type="EMBL" id="HE797177">
    <property type="protein sequence ID" value="CCM05047.1"/>
    <property type="molecule type" value="Genomic_DNA"/>
</dbReference>
<dbReference type="Proteomes" id="UP000006352">
    <property type="component" value="Unassembled WGS sequence"/>
</dbReference>
<dbReference type="AlphaFoldDB" id="J4I0D6"/>
<gene>
    <name evidence="1" type="ORF">FIBRA_07249</name>
</gene>
<accession>J4I0D6</accession>
<name>J4I0D6_9APHY</name>
<dbReference type="GeneID" id="24099958"/>
<evidence type="ECO:0000313" key="1">
    <source>
        <dbReference type="EMBL" id="CCM05047.1"/>
    </source>
</evidence>